<feature type="compositionally biased region" description="Polar residues" evidence="5">
    <location>
        <begin position="272"/>
        <end position="281"/>
    </location>
</feature>
<evidence type="ECO:0000313" key="6">
    <source>
        <dbReference type="EMBL" id="KAG5166448.1"/>
    </source>
</evidence>
<feature type="compositionally biased region" description="Basic and acidic residues" evidence="5">
    <location>
        <begin position="290"/>
        <end position="304"/>
    </location>
</feature>
<dbReference type="GO" id="GO:0006297">
    <property type="term" value="P:nucleotide-excision repair, DNA gap filling"/>
    <property type="evidence" value="ECO:0007669"/>
    <property type="project" value="TreeGrafter"/>
</dbReference>
<dbReference type="PANTHER" id="PTHR17598">
    <property type="entry name" value="DNA POLYMERASE DELTA SUBUNIT 3"/>
    <property type="match status" value="1"/>
</dbReference>
<dbReference type="GO" id="GO:0006271">
    <property type="term" value="P:DNA strand elongation involved in DNA replication"/>
    <property type="evidence" value="ECO:0007669"/>
    <property type="project" value="TreeGrafter"/>
</dbReference>
<dbReference type="InterPro" id="IPR041913">
    <property type="entry name" value="POLD3_sf"/>
</dbReference>
<evidence type="ECO:0000256" key="3">
    <source>
        <dbReference type="ARBA" id="ARBA00022705"/>
    </source>
</evidence>
<dbReference type="GO" id="GO:1904161">
    <property type="term" value="P:DNA synthesis involved in UV-damage excision repair"/>
    <property type="evidence" value="ECO:0007669"/>
    <property type="project" value="TreeGrafter"/>
</dbReference>
<evidence type="ECO:0000256" key="4">
    <source>
        <dbReference type="ARBA" id="ARBA00023242"/>
    </source>
</evidence>
<feature type="compositionally biased region" description="Low complexity" evidence="5">
    <location>
        <begin position="533"/>
        <end position="550"/>
    </location>
</feature>
<dbReference type="PANTHER" id="PTHR17598:SF13">
    <property type="entry name" value="DNA POLYMERASE DELTA SUBUNIT 3"/>
    <property type="match status" value="1"/>
</dbReference>
<comment type="caution">
    <text evidence="6">The sequence shown here is derived from an EMBL/GenBank/DDBJ whole genome shotgun (WGS) entry which is preliminary data.</text>
</comment>
<feature type="compositionally biased region" description="Basic and acidic residues" evidence="5">
    <location>
        <begin position="316"/>
        <end position="337"/>
    </location>
</feature>
<feature type="compositionally biased region" description="Basic and acidic residues" evidence="5">
    <location>
        <begin position="201"/>
        <end position="215"/>
    </location>
</feature>
<dbReference type="EMBL" id="JAFIQS010000008">
    <property type="protein sequence ID" value="KAG5166448.1"/>
    <property type="molecule type" value="Genomic_DNA"/>
</dbReference>
<feature type="compositionally biased region" description="Basic and acidic residues" evidence="5">
    <location>
        <begin position="375"/>
        <end position="386"/>
    </location>
</feature>
<feature type="compositionally biased region" description="Polar residues" evidence="5">
    <location>
        <begin position="365"/>
        <end position="374"/>
    </location>
</feature>
<feature type="region of interest" description="Disordered" evidence="5">
    <location>
        <begin position="145"/>
        <end position="509"/>
    </location>
</feature>
<feature type="compositionally biased region" description="Acidic residues" evidence="5">
    <location>
        <begin position="409"/>
        <end position="429"/>
    </location>
</feature>
<organism evidence="6">
    <name type="scientific">Psilocybe cubensis</name>
    <name type="common">Psychedelic mushroom</name>
    <name type="synonym">Stropharia cubensis</name>
    <dbReference type="NCBI Taxonomy" id="181762"/>
    <lineage>
        <taxon>Eukaryota</taxon>
        <taxon>Fungi</taxon>
        <taxon>Dikarya</taxon>
        <taxon>Basidiomycota</taxon>
        <taxon>Agaricomycotina</taxon>
        <taxon>Agaricomycetes</taxon>
        <taxon>Agaricomycetidae</taxon>
        <taxon>Agaricales</taxon>
        <taxon>Agaricineae</taxon>
        <taxon>Strophariaceae</taxon>
        <taxon>Psilocybe</taxon>
    </lineage>
</organism>
<comment type="subcellular location">
    <subcellularLocation>
        <location evidence="1">Nucleus</location>
    </subcellularLocation>
</comment>
<feature type="region of interest" description="Disordered" evidence="5">
    <location>
        <begin position="528"/>
        <end position="571"/>
    </location>
</feature>
<accession>A0A8H7XTA9</accession>
<dbReference type="AlphaFoldDB" id="A0A8H7XTA9"/>
<dbReference type="InterPro" id="IPR019038">
    <property type="entry name" value="POLD3"/>
</dbReference>
<reference evidence="6" key="1">
    <citation type="submission" date="2021-02" db="EMBL/GenBank/DDBJ databases">
        <title>Psilocybe cubensis genome.</title>
        <authorList>
            <person name="Mckernan K.J."/>
            <person name="Crawford S."/>
            <person name="Trippe A."/>
            <person name="Kane L.T."/>
            <person name="Mclaughlin S."/>
        </authorList>
    </citation>
    <scope>NUCLEOTIDE SEQUENCE [LARGE SCALE GENOMIC DNA]</scope>
    <source>
        <strain evidence="6">MGC-MH-2018</strain>
    </source>
</reference>
<feature type="compositionally biased region" description="Basic and acidic residues" evidence="5">
    <location>
        <begin position="165"/>
        <end position="186"/>
    </location>
</feature>
<feature type="compositionally biased region" description="Low complexity" evidence="5">
    <location>
        <begin position="228"/>
        <end position="238"/>
    </location>
</feature>
<keyword evidence="4" id="KW-0539">Nucleus</keyword>
<name>A0A8H7XTA9_PSICU</name>
<gene>
    <name evidence="6" type="ORF">JR316_008537</name>
</gene>
<dbReference type="GO" id="GO:0043625">
    <property type="term" value="C:delta DNA polymerase complex"/>
    <property type="evidence" value="ECO:0007669"/>
    <property type="project" value="InterPro"/>
</dbReference>
<feature type="compositionally biased region" description="Basic residues" evidence="5">
    <location>
        <begin position="456"/>
        <end position="467"/>
    </location>
</feature>
<keyword evidence="3" id="KW-0235">DNA replication</keyword>
<dbReference type="Pfam" id="PF09507">
    <property type="entry name" value="CDC27"/>
    <property type="match status" value="2"/>
</dbReference>
<protein>
    <recommendedName>
        <fullName evidence="2">DNA polymerase delta subunit 3</fullName>
    </recommendedName>
</protein>
<evidence type="ECO:0000256" key="1">
    <source>
        <dbReference type="ARBA" id="ARBA00004123"/>
    </source>
</evidence>
<dbReference type="Gene3D" id="3.90.1030.20">
    <property type="entry name" value="DNA polymerase delta, p66 (Cdc27) subunit, wHTH domain"/>
    <property type="match status" value="1"/>
</dbReference>
<sequence length="571" mass="62369">MSTQAITDYLTKQLFIERNIVTFRALSRHLSIHVNAAKNELATYHHEAPYHSQSCVATFLITGTPATNTRYRGTQSSDGDYYMGGTQPTNVDDDDVEIDSEEVPQTIVMIVNEKDLEADVRVTDKSKGPEFAAIVGRIVAKEIKPGPFKKRMPPPAPVAGPSKSKLPETKPEVKQDTKEKSNEKSKASGGKLSNFFGGAAKAKENKDVKKIKQEEPAPEPAKRMFFSKPAAPKAAAADAAKKEKADAPPPPPAEKPDAPQKTNMPQKAPLSKSKTSVSNVPSRAPSVASTKEDKEPEKVTEKSTRGVKRKSSVGFENRDKSVERHGNTESSKTEGSTRVRRKVVLSDDEDDVPMPKKPTARKSRGSYTTTSGHNSDAEHDVMRLMDMDDDEVEKVSRVPSTNASSNERDDAEEEMDEDDSMRVDDEDVPMSDAPSTKAKVVKKRKPKAVVPVGRNGLKKRKVTKTRRTKDANGYIVKEDYSDWESVASDEAPEEPEPPKAKPKAKPKAAAVRKEEVEVKAVPAAKEVKEPAAKKAPIKVASAPKAKAAPKTGGAKTQQPRLMNFFGPKKTT</sequence>
<proteinExistence type="predicted"/>
<dbReference type="GO" id="GO:0003887">
    <property type="term" value="F:DNA-directed DNA polymerase activity"/>
    <property type="evidence" value="ECO:0007669"/>
    <property type="project" value="TreeGrafter"/>
</dbReference>
<evidence type="ECO:0000256" key="2">
    <source>
        <dbReference type="ARBA" id="ARBA00017589"/>
    </source>
</evidence>
<evidence type="ECO:0000256" key="5">
    <source>
        <dbReference type="SAM" id="MobiDB-lite"/>
    </source>
</evidence>